<dbReference type="EMBL" id="NUWN01000113">
    <property type="protein sequence ID" value="PFK30282.1"/>
    <property type="molecule type" value="Genomic_DNA"/>
</dbReference>
<protein>
    <recommendedName>
        <fullName evidence="3">Group-specific protein</fullName>
    </recommendedName>
</protein>
<gene>
    <name evidence="1" type="ORF">COI93_22640</name>
</gene>
<reference evidence="1 2" key="1">
    <citation type="submission" date="2017-09" db="EMBL/GenBank/DDBJ databases">
        <title>Large-scale bioinformatics analysis of Bacillus genomes uncovers conserved roles of natural products in bacterial physiology.</title>
        <authorList>
            <consortium name="Agbiome Team Llc"/>
            <person name="Bleich R.M."/>
            <person name="Grubbs K.J."/>
            <person name="Santa Maria K.C."/>
            <person name="Allen S.E."/>
            <person name="Farag S."/>
            <person name="Shank E.A."/>
            <person name="Bowers A."/>
        </authorList>
    </citation>
    <scope>NUCLEOTIDE SEQUENCE [LARGE SCALE GENOMIC DNA]</scope>
    <source>
        <strain evidence="1 2">AFS083043</strain>
    </source>
</reference>
<evidence type="ECO:0000313" key="2">
    <source>
        <dbReference type="Proteomes" id="UP000242656"/>
    </source>
</evidence>
<dbReference type="Proteomes" id="UP000242656">
    <property type="component" value="Unassembled WGS sequence"/>
</dbReference>
<name>A0A2B0LE58_BACCE</name>
<evidence type="ECO:0000313" key="1">
    <source>
        <dbReference type="EMBL" id="PFK30282.1"/>
    </source>
</evidence>
<proteinExistence type="predicted"/>
<accession>A0A2B0LE58</accession>
<organism evidence="1 2">
    <name type="scientific">Bacillus cereus</name>
    <dbReference type="NCBI Taxonomy" id="1396"/>
    <lineage>
        <taxon>Bacteria</taxon>
        <taxon>Bacillati</taxon>
        <taxon>Bacillota</taxon>
        <taxon>Bacilli</taxon>
        <taxon>Bacillales</taxon>
        <taxon>Bacillaceae</taxon>
        <taxon>Bacillus</taxon>
        <taxon>Bacillus cereus group</taxon>
    </lineage>
</organism>
<dbReference type="AlphaFoldDB" id="A0A2B0LE58"/>
<sequence>MCSNFLSNTPNEPTPIAPIEHEFSIRATIYGSQAWSTNSKTSFQEVWKSTLFASSSQPGAAVYPVGIVKIINLSHDTITVISSKGSRSQTKSIVPPHSENVFTSSSLSDVQASTTGRASRVNFLFRIFFSPEPVPPPPPNENPAQ</sequence>
<evidence type="ECO:0008006" key="3">
    <source>
        <dbReference type="Google" id="ProtNLM"/>
    </source>
</evidence>
<comment type="caution">
    <text evidence="1">The sequence shown here is derived from an EMBL/GenBank/DDBJ whole genome shotgun (WGS) entry which is preliminary data.</text>
</comment>